<feature type="region of interest" description="Disordered" evidence="2">
    <location>
        <begin position="656"/>
        <end position="692"/>
    </location>
</feature>
<dbReference type="Gene3D" id="1.10.555.10">
    <property type="entry name" value="Rho GTPase activation protein"/>
    <property type="match status" value="1"/>
</dbReference>
<comment type="caution">
    <text evidence="4">The sequence shown here is derived from an EMBL/GenBank/DDBJ whole genome shotgun (WGS) entry which is preliminary data.</text>
</comment>
<dbReference type="STRING" id="1754192.A0A1Y1XC58"/>
<dbReference type="OrthoDB" id="3196451at2759"/>
<dbReference type="Pfam" id="PF00620">
    <property type="entry name" value="RhoGAP"/>
    <property type="match status" value="1"/>
</dbReference>
<feature type="region of interest" description="Disordered" evidence="2">
    <location>
        <begin position="504"/>
        <end position="556"/>
    </location>
</feature>
<dbReference type="SUPFAM" id="SSF48350">
    <property type="entry name" value="GTPase activation domain, GAP"/>
    <property type="match status" value="1"/>
</dbReference>
<evidence type="ECO:0000256" key="2">
    <source>
        <dbReference type="SAM" id="MobiDB-lite"/>
    </source>
</evidence>
<dbReference type="SMART" id="SM00324">
    <property type="entry name" value="RhoGAP"/>
    <property type="match status" value="1"/>
</dbReference>
<evidence type="ECO:0000259" key="3">
    <source>
        <dbReference type="PROSITE" id="PS50238"/>
    </source>
</evidence>
<dbReference type="InterPro" id="IPR000198">
    <property type="entry name" value="RhoGAP_dom"/>
</dbReference>
<feature type="compositionally biased region" description="Polar residues" evidence="2">
    <location>
        <begin position="1"/>
        <end position="13"/>
    </location>
</feature>
<evidence type="ECO:0000256" key="1">
    <source>
        <dbReference type="ARBA" id="ARBA00022468"/>
    </source>
</evidence>
<accession>A0A1Y1XC58</accession>
<evidence type="ECO:0000313" key="5">
    <source>
        <dbReference type="Proteomes" id="UP000193944"/>
    </source>
</evidence>
<feature type="compositionally biased region" description="Low complexity" evidence="2">
    <location>
        <begin position="504"/>
        <end position="517"/>
    </location>
</feature>
<dbReference type="EMBL" id="MCFG01000074">
    <property type="protein sequence ID" value="ORX83350.1"/>
    <property type="molecule type" value="Genomic_DNA"/>
</dbReference>
<dbReference type="InterPro" id="IPR008936">
    <property type="entry name" value="Rho_GTPase_activation_prot"/>
</dbReference>
<dbReference type="Proteomes" id="UP000193944">
    <property type="component" value="Unassembled WGS sequence"/>
</dbReference>
<keyword evidence="5" id="KW-1185">Reference proteome</keyword>
<feature type="domain" description="Rho-GAP" evidence="3">
    <location>
        <begin position="168"/>
        <end position="372"/>
    </location>
</feature>
<feature type="compositionally biased region" description="Polar residues" evidence="2">
    <location>
        <begin position="414"/>
        <end position="423"/>
    </location>
</feature>
<proteinExistence type="predicted"/>
<dbReference type="GO" id="GO:0007165">
    <property type="term" value="P:signal transduction"/>
    <property type="evidence" value="ECO:0007669"/>
    <property type="project" value="InterPro"/>
</dbReference>
<protein>
    <submittedName>
        <fullName evidence="4">RhoGAP-domain-containing protein</fullName>
    </submittedName>
</protein>
<reference evidence="4 5" key="2">
    <citation type="submission" date="2016-08" db="EMBL/GenBank/DDBJ databases">
        <title>Pervasive Adenine N6-methylation of Active Genes in Fungi.</title>
        <authorList>
            <consortium name="DOE Joint Genome Institute"/>
            <person name="Mondo S.J."/>
            <person name="Dannebaum R.O."/>
            <person name="Kuo R.C."/>
            <person name="Labutti K."/>
            <person name="Haridas S."/>
            <person name="Kuo A."/>
            <person name="Salamov A."/>
            <person name="Ahrendt S.R."/>
            <person name="Lipzen A."/>
            <person name="Sullivan W."/>
            <person name="Andreopoulos W.B."/>
            <person name="Clum A."/>
            <person name="Lindquist E."/>
            <person name="Daum C."/>
            <person name="Ramamoorthy G.K."/>
            <person name="Gryganskyi A."/>
            <person name="Culley D."/>
            <person name="Magnuson J.K."/>
            <person name="James T.Y."/>
            <person name="O'Malley M.A."/>
            <person name="Stajich J.E."/>
            <person name="Spatafora J.W."/>
            <person name="Visel A."/>
            <person name="Grigoriev I.V."/>
        </authorList>
    </citation>
    <scope>NUCLEOTIDE SEQUENCE [LARGE SCALE GENOMIC DNA]</scope>
    <source>
        <strain evidence="4 5">S4</strain>
    </source>
</reference>
<dbReference type="PANTHER" id="PTHR15228:SF25">
    <property type="entry name" value="F-BAR DOMAIN-CONTAINING PROTEIN"/>
    <property type="match status" value="1"/>
</dbReference>
<organism evidence="4 5">
    <name type="scientific">Anaeromyces robustus</name>
    <dbReference type="NCBI Taxonomy" id="1754192"/>
    <lineage>
        <taxon>Eukaryota</taxon>
        <taxon>Fungi</taxon>
        <taxon>Fungi incertae sedis</taxon>
        <taxon>Chytridiomycota</taxon>
        <taxon>Chytridiomycota incertae sedis</taxon>
        <taxon>Neocallimastigomycetes</taxon>
        <taxon>Neocallimastigales</taxon>
        <taxon>Neocallimastigaceae</taxon>
        <taxon>Anaeromyces</taxon>
    </lineage>
</organism>
<feature type="region of interest" description="Disordered" evidence="2">
    <location>
        <begin position="1"/>
        <end position="34"/>
    </location>
</feature>
<dbReference type="GO" id="GO:0005096">
    <property type="term" value="F:GTPase activator activity"/>
    <property type="evidence" value="ECO:0007669"/>
    <property type="project" value="UniProtKB-KW"/>
</dbReference>
<feature type="compositionally biased region" description="Basic and acidic residues" evidence="2">
    <location>
        <begin position="445"/>
        <end position="467"/>
    </location>
</feature>
<feature type="compositionally biased region" description="Low complexity" evidence="2">
    <location>
        <begin position="544"/>
        <end position="556"/>
    </location>
</feature>
<feature type="region of interest" description="Disordered" evidence="2">
    <location>
        <begin position="414"/>
        <end position="475"/>
    </location>
</feature>
<feature type="compositionally biased region" description="Low complexity" evidence="2">
    <location>
        <begin position="430"/>
        <end position="444"/>
    </location>
</feature>
<name>A0A1Y1XC58_9FUNG</name>
<reference evidence="4 5" key="1">
    <citation type="submission" date="2016-08" db="EMBL/GenBank/DDBJ databases">
        <title>A Parts List for Fungal Cellulosomes Revealed by Comparative Genomics.</title>
        <authorList>
            <consortium name="DOE Joint Genome Institute"/>
            <person name="Haitjema C.H."/>
            <person name="Gilmore S.P."/>
            <person name="Henske J.K."/>
            <person name="Solomon K.V."/>
            <person name="De Groot R."/>
            <person name="Kuo A."/>
            <person name="Mondo S.J."/>
            <person name="Salamov A.A."/>
            <person name="Labutti K."/>
            <person name="Zhao Z."/>
            <person name="Chiniquy J."/>
            <person name="Barry K."/>
            <person name="Brewer H.M."/>
            <person name="Purvine S.O."/>
            <person name="Wright A.T."/>
            <person name="Boxma B."/>
            <person name="Van Alen T."/>
            <person name="Hackstein J.H."/>
            <person name="Baker S.E."/>
            <person name="Grigoriev I.V."/>
            <person name="O'Malley M.A."/>
        </authorList>
    </citation>
    <scope>NUCLEOTIDE SEQUENCE [LARGE SCALE GENOMIC DNA]</scope>
    <source>
        <strain evidence="4 5">S4</strain>
    </source>
</reference>
<dbReference type="AlphaFoldDB" id="A0A1Y1XC58"/>
<feature type="compositionally biased region" description="Low complexity" evidence="2">
    <location>
        <begin position="659"/>
        <end position="676"/>
    </location>
</feature>
<feature type="compositionally biased region" description="Basic and acidic residues" evidence="2">
    <location>
        <begin position="525"/>
        <end position="542"/>
    </location>
</feature>
<dbReference type="PROSITE" id="PS50238">
    <property type="entry name" value="RHOGAP"/>
    <property type="match status" value="1"/>
</dbReference>
<gene>
    <name evidence="4" type="ORF">BCR32DRAFT_218686</name>
</gene>
<dbReference type="PANTHER" id="PTHR15228">
    <property type="entry name" value="SPERMATHECAL PHYSIOLOGY VARIANT"/>
    <property type="match status" value="1"/>
</dbReference>
<dbReference type="InterPro" id="IPR051025">
    <property type="entry name" value="RhoGAP"/>
</dbReference>
<keyword evidence="1" id="KW-0343">GTPase activation</keyword>
<sequence>MSNTLEPKASTATELGHKRNASKPRPLSSSFNEISRGNSIARKDHELHYLKSYTSLTEYELIILRKTAFTNIRNQFRALNGQRTNNNEKTEGNASTENHQIGNIAAVSISGSFSGLSHHNHNTTPGKDFRESIIKTLENINRGRTAKKWKIFTKKDKKRAVFGVPLVNSLEYAFVYIDPSEKCSNKKIPIVVYECINFLRKNGLSKEGIFRVNGSERRINNSLKIFNETAGYGFGYDFDGMNVFDVASLLKLYLRQLPEPLIPFCLYTTFLDVIKYVPDTYERIKAFQYLFMMLPSAHLILLEILLQFLSEIIVHFEENHMNAHNLACIFAPNLLRSKESSSTNLLNLSSSDEYEVALQVVEFLINHKDKFCITSPEIKPFQLFNKFEREALPNIEGGITKNTMEGMNSLSVTDFSTFQNGNHSLEKSKQSTSKNENENNNNNNKDNKDNKDNKEENNKKENNKKENNNSNECINNSVNNLQSSCNPISLSTSNMNIYCSSENSNSKLNESTKSLNKITPSSKENLSEKDADLNKKQHHPTDDNNNNNNNNNSKNNEMIEINCISPTNITYKITSSPSPISLTTKSKSNLESVRPHNEDSFIAVNTCPLVSTSLNRLNYLPIKNDDLSEYLSSRDNDNISPISNNNLVEKVKTDLVSDNNNNNKDSPSTDSCSPSSNQLNDDKLPSSPDSPMIKRNEIIKDEQNYPANVMNLPQKNRENSVISFLSPLSTPAQPIFSIPPPPTTPPMV</sequence>
<evidence type="ECO:0000313" key="4">
    <source>
        <dbReference type="EMBL" id="ORX83350.1"/>
    </source>
</evidence>